<dbReference type="EMBL" id="NBSK02000008">
    <property type="protein sequence ID" value="KAJ0193962.1"/>
    <property type="molecule type" value="Genomic_DNA"/>
</dbReference>
<feature type="compositionally biased region" description="Acidic residues" evidence="1">
    <location>
        <begin position="164"/>
        <end position="173"/>
    </location>
</feature>
<comment type="caution">
    <text evidence="3">The sequence shown here is derived from an EMBL/GenBank/DDBJ whole genome shotgun (WGS) entry which is preliminary data.</text>
</comment>
<accession>A0A9R1UVQ1</accession>
<organism evidence="3 4">
    <name type="scientific">Lactuca sativa</name>
    <name type="common">Garden lettuce</name>
    <dbReference type="NCBI Taxonomy" id="4236"/>
    <lineage>
        <taxon>Eukaryota</taxon>
        <taxon>Viridiplantae</taxon>
        <taxon>Streptophyta</taxon>
        <taxon>Embryophyta</taxon>
        <taxon>Tracheophyta</taxon>
        <taxon>Spermatophyta</taxon>
        <taxon>Magnoliopsida</taxon>
        <taxon>eudicotyledons</taxon>
        <taxon>Gunneridae</taxon>
        <taxon>Pentapetalae</taxon>
        <taxon>asterids</taxon>
        <taxon>campanulids</taxon>
        <taxon>Asterales</taxon>
        <taxon>Asteraceae</taxon>
        <taxon>Cichorioideae</taxon>
        <taxon>Cichorieae</taxon>
        <taxon>Lactucinae</taxon>
        <taxon>Lactuca</taxon>
    </lineage>
</organism>
<evidence type="ECO:0000313" key="4">
    <source>
        <dbReference type="Proteomes" id="UP000235145"/>
    </source>
</evidence>
<feature type="region of interest" description="Disordered" evidence="1">
    <location>
        <begin position="152"/>
        <end position="173"/>
    </location>
</feature>
<name>A0A9R1UVQ1_LACSA</name>
<keyword evidence="4" id="KW-1185">Reference proteome</keyword>
<dbReference type="Pfam" id="PF26130">
    <property type="entry name" value="PB1-like"/>
    <property type="match status" value="1"/>
</dbReference>
<feature type="compositionally biased region" description="Basic and acidic residues" evidence="1">
    <location>
        <begin position="152"/>
        <end position="163"/>
    </location>
</feature>
<dbReference type="Proteomes" id="UP000235145">
    <property type="component" value="Unassembled WGS sequence"/>
</dbReference>
<reference evidence="3 4" key="1">
    <citation type="journal article" date="2017" name="Nat. Commun.">
        <title>Genome assembly with in vitro proximity ligation data and whole-genome triplication in lettuce.</title>
        <authorList>
            <person name="Reyes-Chin-Wo S."/>
            <person name="Wang Z."/>
            <person name="Yang X."/>
            <person name="Kozik A."/>
            <person name="Arikit S."/>
            <person name="Song C."/>
            <person name="Xia L."/>
            <person name="Froenicke L."/>
            <person name="Lavelle D.O."/>
            <person name="Truco M.J."/>
            <person name="Xia R."/>
            <person name="Zhu S."/>
            <person name="Xu C."/>
            <person name="Xu H."/>
            <person name="Xu X."/>
            <person name="Cox K."/>
            <person name="Korf I."/>
            <person name="Meyers B.C."/>
            <person name="Michelmore R.W."/>
        </authorList>
    </citation>
    <scope>NUCLEOTIDE SEQUENCE [LARGE SCALE GENOMIC DNA]</scope>
    <source>
        <strain evidence="4">cv. Salinas</strain>
        <tissue evidence="3">Seedlings</tissue>
    </source>
</reference>
<gene>
    <name evidence="3" type="ORF">LSAT_V11C800453920</name>
</gene>
<feature type="domain" description="PB1-like" evidence="2">
    <location>
        <begin position="2"/>
        <end position="84"/>
    </location>
</feature>
<proteinExistence type="predicted"/>
<evidence type="ECO:0000259" key="2">
    <source>
        <dbReference type="Pfam" id="PF26130"/>
    </source>
</evidence>
<dbReference type="AlphaFoldDB" id="A0A9R1UVQ1"/>
<sequence length="275" mass="32374">MVRYVKQRQTYVDLCNIDTFSIHDINGIILELGYVENGTPQYYYFSRPLYDLDFGLFALGGDQDIHHFGSYVSKNKLIEVHIEHGNSSFLTYEMPTNHSKVRIQEIIQPPTCSRRLFLGWKGDDIWEKNMNKVDVVGHSIWEDNMNKGSHVDSVRDYDARDNNEGSDSDDNDYLVDEDNMVENVDIDVLNFYLNIDKDVGWLGMRNNKRNVRIIESWVPPIYWLKMWKDMYFFIIDPINGSTCGKYSSALQLYFLLNTMSPSGDYRRNRRNQLWK</sequence>
<evidence type="ECO:0000256" key="1">
    <source>
        <dbReference type="SAM" id="MobiDB-lite"/>
    </source>
</evidence>
<dbReference type="InterPro" id="IPR058594">
    <property type="entry name" value="PB1-like_dom_pln"/>
</dbReference>
<evidence type="ECO:0000313" key="3">
    <source>
        <dbReference type="EMBL" id="KAJ0193962.1"/>
    </source>
</evidence>
<protein>
    <recommendedName>
        <fullName evidence="2">PB1-like domain-containing protein</fullName>
    </recommendedName>
</protein>